<accession>A0ABW4VNV1</accession>
<reference evidence="4" key="1">
    <citation type="journal article" date="2019" name="Int. J. Syst. Evol. Microbiol.">
        <title>The Global Catalogue of Microorganisms (GCM) 10K type strain sequencing project: providing services to taxonomists for standard genome sequencing and annotation.</title>
        <authorList>
            <consortium name="The Broad Institute Genomics Platform"/>
            <consortium name="The Broad Institute Genome Sequencing Center for Infectious Disease"/>
            <person name="Wu L."/>
            <person name="Ma J."/>
        </authorList>
    </citation>
    <scope>NUCLEOTIDE SEQUENCE [LARGE SCALE GENOMIC DNA]</scope>
    <source>
        <strain evidence="4">CGMCC 1.15180</strain>
    </source>
</reference>
<keyword evidence="2" id="KW-0472">Membrane</keyword>
<name>A0ABW4VNV1_9BACT</name>
<proteinExistence type="predicted"/>
<evidence type="ECO:0000256" key="2">
    <source>
        <dbReference type="SAM" id="Phobius"/>
    </source>
</evidence>
<keyword evidence="2" id="KW-0812">Transmembrane</keyword>
<evidence type="ECO:0000313" key="4">
    <source>
        <dbReference type="Proteomes" id="UP001597361"/>
    </source>
</evidence>
<feature type="region of interest" description="Disordered" evidence="1">
    <location>
        <begin position="33"/>
        <end position="77"/>
    </location>
</feature>
<gene>
    <name evidence="3" type="ORF">ACFSKL_13800</name>
</gene>
<evidence type="ECO:0000313" key="3">
    <source>
        <dbReference type="EMBL" id="MFD2035872.1"/>
    </source>
</evidence>
<comment type="caution">
    <text evidence="3">The sequence shown here is derived from an EMBL/GenBank/DDBJ whole genome shotgun (WGS) entry which is preliminary data.</text>
</comment>
<evidence type="ECO:0000256" key="1">
    <source>
        <dbReference type="SAM" id="MobiDB-lite"/>
    </source>
</evidence>
<feature type="transmembrane region" description="Helical" evidence="2">
    <location>
        <begin position="6"/>
        <end position="25"/>
    </location>
</feature>
<keyword evidence="2" id="KW-1133">Transmembrane helix</keyword>
<organism evidence="3 4">
    <name type="scientific">Belliella marina</name>
    <dbReference type="NCBI Taxonomy" id="1644146"/>
    <lineage>
        <taxon>Bacteria</taxon>
        <taxon>Pseudomonadati</taxon>
        <taxon>Bacteroidota</taxon>
        <taxon>Cytophagia</taxon>
        <taxon>Cytophagales</taxon>
        <taxon>Cyclobacteriaceae</taxon>
        <taxon>Belliella</taxon>
    </lineage>
</organism>
<dbReference type="Proteomes" id="UP001597361">
    <property type="component" value="Unassembled WGS sequence"/>
</dbReference>
<protein>
    <submittedName>
        <fullName evidence="3">Uncharacterized protein</fullName>
    </submittedName>
</protein>
<sequence>MSSLVVDLIVLGLTYVVLIYIVAILTKARLNRQKNDSQDDGEGGVENYTPPKIDLPPGIVWPSDIRSKNRDKTPVNF</sequence>
<keyword evidence="4" id="KW-1185">Reference proteome</keyword>
<dbReference type="EMBL" id="JBHUHR010000038">
    <property type="protein sequence ID" value="MFD2035872.1"/>
    <property type="molecule type" value="Genomic_DNA"/>
</dbReference>
<dbReference type="RefSeq" id="WP_376886860.1">
    <property type="nucleotide sequence ID" value="NZ_JBHUHR010000038.1"/>
</dbReference>
<feature type="compositionally biased region" description="Basic and acidic residues" evidence="1">
    <location>
        <begin position="65"/>
        <end position="77"/>
    </location>
</feature>